<feature type="compositionally biased region" description="Basic and acidic residues" evidence="1">
    <location>
        <begin position="47"/>
        <end position="66"/>
    </location>
</feature>
<evidence type="ECO:0000313" key="3">
    <source>
        <dbReference type="EMBL" id="KAJ9583527.1"/>
    </source>
</evidence>
<accession>A0AAD8EBC5</accession>
<dbReference type="EMBL" id="JASPKZ010007573">
    <property type="protein sequence ID" value="KAJ9583527.1"/>
    <property type="molecule type" value="Genomic_DNA"/>
</dbReference>
<gene>
    <name evidence="3" type="ORF">L9F63_022145</name>
</gene>
<dbReference type="AlphaFoldDB" id="A0AAD8EBC5"/>
<dbReference type="Pfam" id="PF10180">
    <property type="entry name" value="WKF"/>
    <property type="match status" value="1"/>
</dbReference>
<organism evidence="3 4">
    <name type="scientific">Diploptera punctata</name>
    <name type="common">Pacific beetle cockroach</name>
    <dbReference type="NCBI Taxonomy" id="6984"/>
    <lineage>
        <taxon>Eukaryota</taxon>
        <taxon>Metazoa</taxon>
        <taxon>Ecdysozoa</taxon>
        <taxon>Arthropoda</taxon>
        <taxon>Hexapoda</taxon>
        <taxon>Insecta</taxon>
        <taxon>Pterygota</taxon>
        <taxon>Neoptera</taxon>
        <taxon>Polyneoptera</taxon>
        <taxon>Dictyoptera</taxon>
        <taxon>Blattodea</taxon>
        <taxon>Blaberoidea</taxon>
        <taxon>Blaberidae</taxon>
        <taxon>Diplopterinae</taxon>
        <taxon>Diploptera</taxon>
    </lineage>
</organism>
<feature type="compositionally biased region" description="Basic and acidic residues" evidence="1">
    <location>
        <begin position="28"/>
        <end position="39"/>
    </location>
</feature>
<feature type="compositionally biased region" description="Basic residues" evidence="1">
    <location>
        <begin position="67"/>
        <end position="79"/>
    </location>
</feature>
<dbReference type="InterPro" id="IPR019327">
    <property type="entry name" value="WKF"/>
</dbReference>
<comment type="caution">
    <text evidence="3">The sequence shown here is derived from an EMBL/GenBank/DDBJ whole genome shotgun (WGS) entry which is preliminary data.</text>
</comment>
<feature type="domain" description="WKF" evidence="2">
    <location>
        <begin position="94"/>
        <end position="155"/>
    </location>
</feature>
<protein>
    <recommendedName>
        <fullName evidence="2">WKF domain-containing protein</fullName>
    </recommendedName>
</protein>
<proteinExistence type="predicted"/>
<evidence type="ECO:0000313" key="4">
    <source>
        <dbReference type="Proteomes" id="UP001233999"/>
    </source>
</evidence>
<dbReference type="PANTHER" id="PTHR22306">
    <property type="entry name" value="CHROMOSOME 7 OPEN READING FRAME 50"/>
    <property type="match status" value="1"/>
</dbReference>
<feature type="region of interest" description="Disordered" evidence="1">
    <location>
        <begin position="1"/>
        <end position="81"/>
    </location>
</feature>
<sequence>MKREKSTERGEWLVDDVPSTVKSNSKHNSKETTEPDTIRQRKKKKVHIEDTTEEINKSNDTKNENPKKRKKKKKPKKGKIQAVCKDENKNRSIDYLKTWDTNRHNWKFEKLRQIWLFKNMFNIHNVPDSVFPILLEYISGTKGHARKMVVKNAMNVVKAMESWQELVKEGLSEEEIATKLSTDKVDEETYERARLIIQSLDDE</sequence>
<reference evidence="3" key="2">
    <citation type="submission" date="2023-05" db="EMBL/GenBank/DDBJ databases">
        <authorList>
            <person name="Fouks B."/>
        </authorList>
    </citation>
    <scope>NUCLEOTIDE SEQUENCE</scope>
    <source>
        <strain evidence="3">Stay&amp;Tobe</strain>
        <tissue evidence="3">Testes</tissue>
    </source>
</reference>
<dbReference type="Proteomes" id="UP001233999">
    <property type="component" value="Unassembled WGS sequence"/>
</dbReference>
<feature type="compositionally biased region" description="Basic and acidic residues" evidence="1">
    <location>
        <begin position="1"/>
        <end position="12"/>
    </location>
</feature>
<dbReference type="PANTHER" id="PTHR22306:SF2">
    <property type="entry name" value="CHROMOSOME 7 OPEN READING FRAME 50"/>
    <property type="match status" value="1"/>
</dbReference>
<name>A0AAD8EBC5_DIPPU</name>
<evidence type="ECO:0000259" key="2">
    <source>
        <dbReference type="Pfam" id="PF10180"/>
    </source>
</evidence>
<evidence type="ECO:0000256" key="1">
    <source>
        <dbReference type="SAM" id="MobiDB-lite"/>
    </source>
</evidence>
<reference evidence="3" key="1">
    <citation type="journal article" date="2023" name="IScience">
        <title>Live-bearing cockroach genome reveals convergent evolutionary mechanisms linked to viviparity in insects and beyond.</title>
        <authorList>
            <person name="Fouks B."/>
            <person name="Harrison M.C."/>
            <person name="Mikhailova A.A."/>
            <person name="Marchal E."/>
            <person name="English S."/>
            <person name="Carruthers M."/>
            <person name="Jennings E.C."/>
            <person name="Chiamaka E.L."/>
            <person name="Frigard R.A."/>
            <person name="Pippel M."/>
            <person name="Attardo G.M."/>
            <person name="Benoit J.B."/>
            <person name="Bornberg-Bauer E."/>
            <person name="Tobe S.S."/>
        </authorList>
    </citation>
    <scope>NUCLEOTIDE SEQUENCE</scope>
    <source>
        <strain evidence="3">Stay&amp;Tobe</strain>
    </source>
</reference>
<keyword evidence="4" id="KW-1185">Reference proteome</keyword>